<keyword evidence="4 5" id="KW-0408">Iron</keyword>
<keyword evidence="6" id="KW-0503">Monooxygenase</keyword>
<dbReference type="PRINTS" id="PR00463">
    <property type="entry name" value="EP450I"/>
</dbReference>
<dbReference type="GO" id="GO:0020037">
    <property type="term" value="F:heme binding"/>
    <property type="evidence" value="ECO:0007669"/>
    <property type="project" value="InterPro"/>
</dbReference>
<evidence type="ECO:0000256" key="2">
    <source>
        <dbReference type="ARBA" id="ARBA00022723"/>
    </source>
</evidence>
<dbReference type="GO" id="GO:0006629">
    <property type="term" value="P:lipid metabolic process"/>
    <property type="evidence" value="ECO:0007669"/>
    <property type="project" value="UniProtKB-ARBA"/>
</dbReference>
<dbReference type="GO" id="GO:0016705">
    <property type="term" value="F:oxidoreductase activity, acting on paired donors, with incorporation or reduction of molecular oxygen"/>
    <property type="evidence" value="ECO:0007669"/>
    <property type="project" value="InterPro"/>
</dbReference>
<dbReference type="OrthoDB" id="1470350at2759"/>
<reference evidence="7" key="1">
    <citation type="submission" date="2019-09" db="EMBL/GenBank/DDBJ databases">
        <authorList>
            <person name="Zhang L."/>
        </authorList>
    </citation>
    <scope>NUCLEOTIDE SEQUENCE</scope>
</reference>
<dbReference type="OMA" id="HEYMTEV"/>
<evidence type="ECO:0000256" key="1">
    <source>
        <dbReference type="ARBA" id="ARBA00010617"/>
    </source>
</evidence>
<dbReference type="Gramene" id="NC2G0034720.1">
    <property type="protein sequence ID" value="NC2G0034720.1:cds"/>
    <property type="gene ID" value="NC2G0034720"/>
</dbReference>
<feature type="binding site" description="axial binding residue" evidence="5">
    <location>
        <position position="449"/>
    </location>
    <ligand>
        <name>heme</name>
        <dbReference type="ChEBI" id="CHEBI:30413"/>
    </ligand>
    <ligandPart>
        <name>Fe</name>
        <dbReference type="ChEBI" id="CHEBI:18248"/>
    </ligandPart>
</feature>
<dbReference type="GO" id="GO:0005506">
    <property type="term" value="F:iron ion binding"/>
    <property type="evidence" value="ECO:0007669"/>
    <property type="project" value="InterPro"/>
</dbReference>
<evidence type="ECO:0000256" key="5">
    <source>
        <dbReference type="PIRSR" id="PIRSR602401-1"/>
    </source>
</evidence>
<evidence type="ECO:0000256" key="6">
    <source>
        <dbReference type="RuleBase" id="RU000461"/>
    </source>
</evidence>
<dbReference type="CDD" id="cd11064">
    <property type="entry name" value="CYP86A"/>
    <property type="match status" value="1"/>
</dbReference>
<name>A0A5K1ATH4_9MAGN</name>
<gene>
    <name evidence="7" type="ORF">NYM_LOCUS12454</name>
</gene>
<dbReference type="EMBL" id="LR721780">
    <property type="protein sequence ID" value="VVW05179.1"/>
    <property type="molecule type" value="Genomic_DNA"/>
</dbReference>
<sequence>MELQSSILSKLVGVVEKVPWPEACVSLLLFFLLHWYHKQRKNPVMSWPLLRTFPPFVANLHRLHEWLTEVLAAAGGTINVSGPVMTNRNFLMTCDPRNLEYILKTNFNNFPKGAEINSAFSELLGSGIFNLDGKPWMTQRKIANAHFHSKLFRQFVVKTTGDIINEQLIPILASSARSGCAIDLHDVLLRFTFDSTCTAVLGENLHSLSSGFPTVPFSKAVDDVLEAIAYRYLLPRSWQHVLRRLNLWKEKQLADAMVVIEEFIACQVNLRKLRRLQTNDLLSIYAGTSEDKTFLRDAAINFLLAGRDTSGNAMGWFFWLLSKYPRVEKRILEEVREILMSNHRENLVLDDLDKLVYLHAALCEALRLHPIVPFGLKGVVKEATLPSGHIVKPGTIIMYHAYSVGRMRWIWGEDCMEFKPERWIDDEGRLRHENNSFRFIAFNAGPRTCVGREVAFVQMKLAAAAILLNFELSVEKDHPVLPRTSVILTMKNGLKVRVKERPQTLL</sequence>
<keyword evidence="5 6" id="KW-0349">Heme</keyword>
<evidence type="ECO:0008006" key="8">
    <source>
        <dbReference type="Google" id="ProtNLM"/>
    </source>
</evidence>
<dbReference type="Pfam" id="PF00067">
    <property type="entry name" value="p450"/>
    <property type="match status" value="1"/>
</dbReference>
<keyword evidence="2 5" id="KW-0479">Metal-binding</keyword>
<organism evidence="7">
    <name type="scientific">Nymphaea colorata</name>
    <name type="common">pocket water lily</name>
    <dbReference type="NCBI Taxonomy" id="210225"/>
    <lineage>
        <taxon>Eukaryota</taxon>
        <taxon>Viridiplantae</taxon>
        <taxon>Streptophyta</taxon>
        <taxon>Embryophyta</taxon>
        <taxon>Tracheophyta</taxon>
        <taxon>Spermatophyta</taxon>
        <taxon>Magnoliopsida</taxon>
        <taxon>Nymphaeales</taxon>
        <taxon>Nymphaeaceae</taxon>
        <taxon>Nymphaea</taxon>
    </lineage>
</organism>
<dbReference type="PROSITE" id="PS00086">
    <property type="entry name" value="CYTOCHROME_P450"/>
    <property type="match status" value="1"/>
</dbReference>
<dbReference type="InterPro" id="IPR036396">
    <property type="entry name" value="Cyt_P450_sf"/>
</dbReference>
<dbReference type="InterPro" id="IPR017972">
    <property type="entry name" value="Cyt_P450_CS"/>
</dbReference>
<dbReference type="InterPro" id="IPR002401">
    <property type="entry name" value="Cyt_P450_E_grp-I"/>
</dbReference>
<evidence type="ECO:0000256" key="3">
    <source>
        <dbReference type="ARBA" id="ARBA00023002"/>
    </source>
</evidence>
<protein>
    <recommendedName>
        <fullName evidence="8">Cytochrome P450</fullName>
    </recommendedName>
</protein>
<evidence type="ECO:0000313" key="7">
    <source>
        <dbReference type="EMBL" id="VVW05179.1"/>
    </source>
</evidence>
<dbReference type="PANTHER" id="PTHR24296">
    <property type="entry name" value="CYTOCHROME P450"/>
    <property type="match status" value="1"/>
</dbReference>
<comment type="similarity">
    <text evidence="1 6">Belongs to the cytochrome P450 family.</text>
</comment>
<dbReference type="Gene3D" id="1.10.630.10">
    <property type="entry name" value="Cytochrome P450"/>
    <property type="match status" value="1"/>
</dbReference>
<accession>A0A5K1ATH4</accession>
<dbReference type="SUPFAM" id="SSF48264">
    <property type="entry name" value="Cytochrome P450"/>
    <property type="match status" value="1"/>
</dbReference>
<proteinExistence type="inferred from homology"/>
<dbReference type="PRINTS" id="PR00385">
    <property type="entry name" value="P450"/>
</dbReference>
<evidence type="ECO:0000256" key="4">
    <source>
        <dbReference type="ARBA" id="ARBA00023004"/>
    </source>
</evidence>
<keyword evidence="3 6" id="KW-0560">Oxidoreductase</keyword>
<dbReference type="GO" id="GO:0004497">
    <property type="term" value="F:monooxygenase activity"/>
    <property type="evidence" value="ECO:0007669"/>
    <property type="project" value="UniProtKB-KW"/>
</dbReference>
<dbReference type="InterPro" id="IPR001128">
    <property type="entry name" value="Cyt_P450"/>
</dbReference>
<comment type="cofactor">
    <cofactor evidence="5">
        <name>heme</name>
        <dbReference type="ChEBI" id="CHEBI:30413"/>
    </cofactor>
</comment>
<dbReference type="AlphaFoldDB" id="A0A5K1ATH4"/>